<organism evidence="10 11">
    <name type="scientific">Chitinophaga jiangningensis</name>
    <dbReference type="NCBI Taxonomy" id="1419482"/>
    <lineage>
        <taxon>Bacteria</taxon>
        <taxon>Pseudomonadati</taxon>
        <taxon>Bacteroidota</taxon>
        <taxon>Chitinophagia</taxon>
        <taxon>Chitinophagales</taxon>
        <taxon>Chitinophagaceae</taxon>
        <taxon>Chitinophaga</taxon>
    </lineage>
</organism>
<feature type="transmembrane region" description="Helical" evidence="9">
    <location>
        <begin position="343"/>
        <end position="365"/>
    </location>
</feature>
<feature type="transmembrane region" description="Helical" evidence="9">
    <location>
        <begin position="80"/>
        <end position="101"/>
    </location>
</feature>
<dbReference type="GO" id="GO:0004427">
    <property type="term" value="F:inorganic diphosphate phosphatase activity"/>
    <property type="evidence" value="ECO:0007669"/>
    <property type="project" value="UniProtKB-UniRule"/>
</dbReference>
<evidence type="ECO:0000256" key="6">
    <source>
        <dbReference type="ARBA" id="ARBA00022989"/>
    </source>
</evidence>
<evidence type="ECO:0000313" key="10">
    <source>
        <dbReference type="EMBL" id="SHL18304.1"/>
    </source>
</evidence>
<feature type="transmembrane region" description="Helical" evidence="9">
    <location>
        <begin position="487"/>
        <end position="509"/>
    </location>
</feature>
<sequence length="733" mass="75955">MNIVYLVPCFGLLALLFTALRSAWVSRQDAGNEKMMEIAAHIAKGAMAFLKAEYKILTYFVIIAALLLAYMGATHENSHWSIALAFVMGAIFSAVAGFIGMKIATKANVRTAHAARTSLSKALQVSFTGGSVMGMGVAGLAVLGLGALFIALSSFFGAAANTPEMIKTIEVLTGFSLGAESIALFARVGGGIYTKAADVGADLVGKVEAGIPEDDPRNPATIADNVGDNVGDVAGMGADLFGSYVATVLATMVLGSETTSQDAFGGIGPILLPMLIAGFGIIFSIIGTFFVRISDSAGLNTSVVQRALNMGNWGSIVLTLIASYFLVNWILPDSEMQLRGHVFTRGQVFGSIVVGLAVGTLMSIITEYYTAMGKRPVRSIIRQSATGHATNIIGGLSVGMESTTLPILVLAAGIWGSYAFAGLYGVAIAAAGMMATTAMQLAIDAFGPIADNAGGIAEMSELPKEVREKTDILDAVGNTTAATGKGFAIASAALTALALFAAFVGVAGISGIDIYKADVLAGLFIGGMIPFIFSSLAIAAVGRAAMAMVEEVRRQFREIPGIMDGTGKPEYDKCVDISTKASIREMLAPGAIALISPLLIGFIAGPEVLGGFLAGATVSGVLMGIFQNNAGGAWDNAKKSFEKGVEINGETYYKKSEPHKASVTGDTVGDPFKDTSGPSMNILIKLMSIVSLVIAPTLGEKFHTRDAVPAAKVIMQPEKAAKAPVVTYVAPKK</sequence>
<gene>
    <name evidence="9" type="primary">hppA</name>
    <name evidence="10" type="ORF">SAMN05444266_102344</name>
</gene>
<dbReference type="GO" id="GO:0005886">
    <property type="term" value="C:plasma membrane"/>
    <property type="evidence" value="ECO:0007669"/>
    <property type="project" value="UniProtKB-SubCell"/>
</dbReference>
<comment type="activity regulation">
    <text evidence="9">Requires K(+) for maximal activity.</text>
</comment>
<dbReference type="RefSeq" id="WP_073079089.1">
    <property type="nucleotide sequence ID" value="NZ_FRBL01000002.1"/>
</dbReference>
<keyword evidence="9" id="KW-0630">Potassium</keyword>
<dbReference type="GO" id="GO:0000287">
    <property type="term" value="F:magnesium ion binding"/>
    <property type="evidence" value="ECO:0007669"/>
    <property type="project" value="UniProtKB-UniRule"/>
</dbReference>
<keyword evidence="9" id="KW-0915">Sodium</keyword>
<evidence type="ECO:0000256" key="2">
    <source>
        <dbReference type="ARBA" id="ARBA00022448"/>
    </source>
</evidence>
<feature type="transmembrane region" description="Helical" evidence="9">
    <location>
        <begin position="521"/>
        <end position="545"/>
    </location>
</feature>
<keyword evidence="9" id="KW-1003">Cell membrane</keyword>
<feature type="transmembrane region" description="Helical" evidence="9">
    <location>
        <begin position="270"/>
        <end position="293"/>
    </location>
</feature>
<evidence type="ECO:0000256" key="8">
    <source>
        <dbReference type="ARBA" id="ARBA00023136"/>
    </source>
</evidence>
<comment type="cofactor">
    <cofactor evidence="9">
        <name>Mg(2+)</name>
        <dbReference type="ChEBI" id="CHEBI:18420"/>
    </cofactor>
</comment>
<evidence type="ECO:0000256" key="1">
    <source>
        <dbReference type="ARBA" id="ARBA00004127"/>
    </source>
</evidence>
<feature type="site" description="Determinant of potassium dependence" evidence="9">
    <location>
        <position position="481"/>
    </location>
</feature>
<feature type="transmembrane region" description="Helical" evidence="9">
    <location>
        <begin position="611"/>
        <end position="630"/>
    </location>
</feature>
<keyword evidence="3 9" id="KW-0812">Transmembrane</keyword>
<feature type="transmembrane region" description="Helical" evidence="9">
    <location>
        <begin position="407"/>
        <end position="431"/>
    </location>
</feature>
<dbReference type="NCBIfam" id="NF001955">
    <property type="entry name" value="PRK00733.2-4"/>
    <property type="match status" value="1"/>
</dbReference>
<dbReference type="OrthoDB" id="9808652at2"/>
<evidence type="ECO:0000256" key="9">
    <source>
        <dbReference type="HAMAP-Rule" id="MF_01129"/>
    </source>
</evidence>
<reference evidence="10 11" key="1">
    <citation type="submission" date="2016-11" db="EMBL/GenBank/DDBJ databases">
        <authorList>
            <person name="Jaros S."/>
            <person name="Januszkiewicz K."/>
            <person name="Wedrychowicz H."/>
        </authorList>
    </citation>
    <scope>NUCLEOTIDE SEQUENCE [LARGE SCALE GENOMIC DNA]</scope>
    <source>
        <strain evidence="10 11">DSM 27406</strain>
    </source>
</reference>
<keyword evidence="5 9" id="KW-1278">Translocase</keyword>
<comment type="catalytic activity">
    <reaction evidence="9">
        <text>Na(+)(in) + diphosphate + H2O = Na(+)(out) + 2 phosphate + H(+)</text>
        <dbReference type="Rhea" id="RHEA:57884"/>
        <dbReference type="ChEBI" id="CHEBI:15377"/>
        <dbReference type="ChEBI" id="CHEBI:15378"/>
        <dbReference type="ChEBI" id="CHEBI:29101"/>
        <dbReference type="ChEBI" id="CHEBI:33019"/>
        <dbReference type="ChEBI" id="CHEBI:43474"/>
        <dbReference type="EC" id="7.2.3.1"/>
    </reaction>
</comment>
<keyword evidence="9" id="KW-0739">Sodium transport</keyword>
<comment type="function">
    <text evidence="9">Sodium pump that utilizes the energy of pyrophosphate hydrolysis as the driving force for Na(+) movement across the membrane.</text>
</comment>
<dbReference type="EC" id="7.2.3.1" evidence="9"/>
<comment type="subunit">
    <text evidence="9">Homodimer.</text>
</comment>
<dbReference type="GO" id="GO:0030955">
    <property type="term" value="F:potassium ion binding"/>
    <property type="evidence" value="ECO:0007669"/>
    <property type="project" value="UniProtKB-UniRule"/>
</dbReference>
<feature type="transmembrane region" description="Helical" evidence="9">
    <location>
        <begin position="313"/>
        <end position="331"/>
    </location>
</feature>
<evidence type="ECO:0000256" key="3">
    <source>
        <dbReference type="ARBA" id="ARBA00022692"/>
    </source>
</evidence>
<dbReference type="GO" id="GO:0006814">
    <property type="term" value="P:sodium ion transport"/>
    <property type="evidence" value="ECO:0007669"/>
    <property type="project" value="UniProtKB-UniRule"/>
</dbReference>
<keyword evidence="2 9" id="KW-0813">Transport</keyword>
<feature type="transmembrane region" description="Helical" evidence="9">
    <location>
        <begin position="137"/>
        <end position="159"/>
    </location>
</feature>
<keyword evidence="11" id="KW-1185">Reference proteome</keyword>
<dbReference type="HAMAP" id="MF_01129">
    <property type="entry name" value="PPase_energized_pump"/>
    <property type="match status" value="1"/>
</dbReference>
<keyword evidence="6 9" id="KW-1133">Transmembrane helix</keyword>
<accession>A0A1M6YIW4</accession>
<comment type="subcellular location">
    <subcellularLocation>
        <location evidence="9">Cell membrane</location>
        <topology evidence="9">Multi-pass membrane protein</topology>
    </subcellularLocation>
    <subcellularLocation>
        <location evidence="1">Endomembrane system</location>
        <topology evidence="1">Multi-pass membrane protein</topology>
    </subcellularLocation>
</comment>
<evidence type="ECO:0000256" key="7">
    <source>
        <dbReference type="ARBA" id="ARBA00023065"/>
    </source>
</evidence>
<dbReference type="AlphaFoldDB" id="A0A1M6YIW4"/>
<dbReference type="NCBIfam" id="NF001960">
    <property type="entry name" value="PRK00733.3-5"/>
    <property type="match status" value="1"/>
</dbReference>
<dbReference type="Proteomes" id="UP000184420">
    <property type="component" value="Unassembled WGS sequence"/>
</dbReference>
<dbReference type="STRING" id="1419482.SAMN05444266_102344"/>
<keyword evidence="8 9" id="KW-0472">Membrane</keyword>
<evidence type="ECO:0000256" key="4">
    <source>
        <dbReference type="ARBA" id="ARBA00022842"/>
    </source>
</evidence>
<dbReference type="GO" id="GO:0012505">
    <property type="term" value="C:endomembrane system"/>
    <property type="evidence" value="ECO:0007669"/>
    <property type="project" value="UniProtKB-SubCell"/>
</dbReference>
<dbReference type="NCBIfam" id="TIGR01104">
    <property type="entry name" value="V_PPase"/>
    <property type="match status" value="1"/>
</dbReference>
<protein>
    <recommendedName>
        <fullName evidence="9">Putative K(+)-stimulated pyrophosphate-energized sodium pump</fullName>
        <ecNumber evidence="9">7.2.3.1</ecNumber>
    </recommendedName>
    <alternativeName>
        <fullName evidence="9">Membrane-bound sodium-translocating pyrophosphatase</fullName>
    </alternativeName>
    <alternativeName>
        <fullName evidence="9">Pyrophosphate-energized inorganic pyrophosphatase</fullName>
        <shortName evidence="9">Na(+)-PPase</shortName>
    </alternativeName>
</protein>
<dbReference type="InterPro" id="IPR004131">
    <property type="entry name" value="PPase-energised_H-pump"/>
</dbReference>
<proteinExistence type="inferred from homology"/>
<dbReference type="PIRSF" id="PIRSF001265">
    <property type="entry name" value="H+-PPase"/>
    <property type="match status" value="1"/>
</dbReference>
<comment type="caution">
    <text evidence="9">Lacks conserved residue(s) required for the propagation of feature annotation.</text>
</comment>
<name>A0A1M6YIW4_9BACT</name>
<evidence type="ECO:0000256" key="5">
    <source>
        <dbReference type="ARBA" id="ARBA00022967"/>
    </source>
</evidence>
<dbReference type="Pfam" id="PF03030">
    <property type="entry name" value="H_PPase"/>
    <property type="match status" value="1"/>
</dbReference>
<comment type="similarity">
    <text evidence="9">Belongs to the H(+)-translocating pyrophosphatase (TC 3.A.10) family. K(+)-stimulated subfamily.</text>
</comment>
<feature type="transmembrane region" description="Helical" evidence="9">
    <location>
        <begin position="56"/>
        <end position="73"/>
    </location>
</feature>
<dbReference type="GO" id="GO:0009678">
    <property type="term" value="F:diphosphate hydrolysis-driven proton transmembrane transporter activity"/>
    <property type="evidence" value="ECO:0007669"/>
    <property type="project" value="UniProtKB-UniRule"/>
</dbReference>
<dbReference type="EMBL" id="FRBL01000002">
    <property type="protein sequence ID" value="SHL18304.1"/>
    <property type="molecule type" value="Genomic_DNA"/>
</dbReference>
<evidence type="ECO:0000313" key="11">
    <source>
        <dbReference type="Proteomes" id="UP000184420"/>
    </source>
</evidence>
<feature type="transmembrane region" description="Helical" evidence="9">
    <location>
        <begin position="586"/>
        <end position="605"/>
    </location>
</feature>
<keyword evidence="4 9" id="KW-0460">Magnesium</keyword>
<dbReference type="PANTHER" id="PTHR31998">
    <property type="entry name" value="K(+)-INSENSITIVE PYROPHOSPHATE-ENERGIZED PROTON PUMP"/>
    <property type="match status" value="1"/>
</dbReference>
<keyword evidence="7 9" id="KW-0406">Ion transport</keyword>